<sequence length="35" mass="4125">MRTKMMKSMTVKKLQKILASLQHLLAQHTDCLLRQ</sequence>
<reference evidence="1" key="2">
    <citation type="journal article" date="2015" name="Data Brief">
        <title>Shoot transcriptome of the giant reed, Arundo donax.</title>
        <authorList>
            <person name="Barrero R.A."/>
            <person name="Guerrero F.D."/>
            <person name="Moolhuijzen P."/>
            <person name="Goolsby J.A."/>
            <person name="Tidwell J."/>
            <person name="Bellgard S.E."/>
            <person name="Bellgard M.I."/>
        </authorList>
    </citation>
    <scope>NUCLEOTIDE SEQUENCE</scope>
    <source>
        <tissue evidence="1">Shoot tissue taken approximately 20 cm above the soil surface</tissue>
    </source>
</reference>
<dbReference type="AlphaFoldDB" id="A0A0A9DWK8"/>
<protein>
    <submittedName>
        <fullName evidence="1">Uncharacterized protein</fullName>
    </submittedName>
</protein>
<dbReference type="EMBL" id="GBRH01204926">
    <property type="protein sequence ID" value="JAD92969.1"/>
    <property type="molecule type" value="Transcribed_RNA"/>
</dbReference>
<evidence type="ECO:0000313" key="1">
    <source>
        <dbReference type="EMBL" id="JAD92969.1"/>
    </source>
</evidence>
<proteinExistence type="predicted"/>
<accession>A0A0A9DWK8</accession>
<name>A0A0A9DWK8_ARUDO</name>
<organism evidence="1">
    <name type="scientific">Arundo donax</name>
    <name type="common">Giant reed</name>
    <name type="synonym">Donax arundinaceus</name>
    <dbReference type="NCBI Taxonomy" id="35708"/>
    <lineage>
        <taxon>Eukaryota</taxon>
        <taxon>Viridiplantae</taxon>
        <taxon>Streptophyta</taxon>
        <taxon>Embryophyta</taxon>
        <taxon>Tracheophyta</taxon>
        <taxon>Spermatophyta</taxon>
        <taxon>Magnoliopsida</taxon>
        <taxon>Liliopsida</taxon>
        <taxon>Poales</taxon>
        <taxon>Poaceae</taxon>
        <taxon>PACMAD clade</taxon>
        <taxon>Arundinoideae</taxon>
        <taxon>Arundineae</taxon>
        <taxon>Arundo</taxon>
    </lineage>
</organism>
<reference evidence="1" key="1">
    <citation type="submission" date="2014-09" db="EMBL/GenBank/DDBJ databases">
        <authorList>
            <person name="Magalhaes I.L.F."/>
            <person name="Oliveira U."/>
            <person name="Santos F.R."/>
            <person name="Vidigal T.H.D.A."/>
            <person name="Brescovit A.D."/>
            <person name="Santos A.J."/>
        </authorList>
    </citation>
    <scope>NUCLEOTIDE SEQUENCE</scope>
    <source>
        <tissue evidence="1">Shoot tissue taken approximately 20 cm above the soil surface</tissue>
    </source>
</reference>